<reference evidence="2" key="1">
    <citation type="journal article" date="2019" name="Int. J. Syst. Evol. Microbiol.">
        <title>The Global Catalogue of Microorganisms (GCM) 10K type strain sequencing project: providing services to taxonomists for standard genome sequencing and annotation.</title>
        <authorList>
            <consortium name="The Broad Institute Genomics Platform"/>
            <consortium name="The Broad Institute Genome Sequencing Center for Infectious Disease"/>
            <person name="Wu L."/>
            <person name="Ma J."/>
        </authorList>
    </citation>
    <scope>NUCLEOTIDE SEQUENCE [LARGE SCALE GENOMIC DNA]</scope>
    <source>
        <strain evidence="2">JCM 16544</strain>
    </source>
</reference>
<organism evidence="1 2">
    <name type="scientific">Microbacterium awajiense</name>
    <dbReference type="NCBI Taxonomy" id="415214"/>
    <lineage>
        <taxon>Bacteria</taxon>
        <taxon>Bacillati</taxon>
        <taxon>Actinomycetota</taxon>
        <taxon>Actinomycetes</taxon>
        <taxon>Micrococcales</taxon>
        <taxon>Microbacteriaceae</taxon>
        <taxon>Microbacterium</taxon>
    </lineage>
</organism>
<dbReference type="EMBL" id="BAAAYU010000005">
    <property type="protein sequence ID" value="GAA3639782.1"/>
    <property type="molecule type" value="Genomic_DNA"/>
</dbReference>
<dbReference type="Proteomes" id="UP001501697">
    <property type="component" value="Unassembled WGS sequence"/>
</dbReference>
<keyword evidence="2" id="KW-1185">Reference proteome</keyword>
<name>A0ABP7ATY1_9MICO</name>
<sequence length="447" mass="49160">MAETDHTTELRTIIESAERLGVEMDEAESLRWLTAIAAESADAADAADVLVDVDSGTYGYRPTMLDFSPHDIARFRRIGEIVEVTGEGAESALALSGSAAQSKIQTYPGDADFFQRLNIATDTREEACAVMARLMRDHVLTHVQGPTFQFLEAKLGSHEVDGVVRGAEVRKGSPISWTLAEIRAGVQVVDTADGPRELRWDEVALDPGWCKLDWVVTDPDRGGLSNASNVIDVTWDAPDGTITPLDGYLDAYFQEVYLDAGSVPTFAKVAKFVSDDALDEYVAALEGEVRKYLTYQLNYGKAAKRMYNIFRLSGRHMDAAFVRELFDEPATTLYQVWSLISTLDNAVHEGSSIPIAEVKDQADALVLQVVQTLDGDAESELVAALLRLRRTLDDPDAADARSAEVVAARTQVVNLVNTFYRERLELMPSIKEYMERMQAEGGDGSHL</sequence>
<gene>
    <name evidence="1" type="ORF">GCM10022200_24090</name>
</gene>
<evidence type="ECO:0000313" key="2">
    <source>
        <dbReference type="Proteomes" id="UP001501697"/>
    </source>
</evidence>
<dbReference type="RefSeq" id="WP_344738898.1">
    <property type="nucleotide sequence ID" value="NZ_BAAAYU010000005.1"/>
</dbReference>
<evidence type="ECO:0000313" key="1">
    <source>
        <dbReference type="EMBL" id="GAA3639782.1"/>
    </source>
</evidence>
<comment type="caution">
    <text evidence="1">The sequence shown here is derived from an EMBL/GenBank/DDBJ whole genome shotgun (WGS) entry which is preliminary data.</text>
</comment>
<protein>
    <submittedName>
        <fullName evidence="1">Uncharacterized protein</fullName>
    </submittedName>
</protein>
<proteinExistence type="predicted"/>
<accession>A0ABP7ATY1</accession>